<dbReference type="GO" id="GO:0008840">
    <property type="term" value="F:4-hydroxy-tetrahydrodipicolinate synthase activity"/>
    <property type="evidence" value="ECO:0007669"/>
    <property type="project" value="TreeGrafter"/>
</dbReference>
<comment type="caution">
    <text evidence="5">The sequence shown here is derived from an EMBL/GenBank/DDBJ whole genome shotgun (WGS) entry which is preliminary data.</text>
</comment>
<dbReference type="PANTHER" id="PTHR12128:SF66">
    <property type="entry name" value="4-HYDROXY-2-OXOGLUTARATE ALDOLASE, MITOCHONDRIAL"/>
    <property type="match status" value="1"/>
</dbReference>
<sequence>MTTGVPVRPLLSGVVASPVTPLTADGRIDDATFARLLRFLVREGADHVAVPMHIGESLKLSDAERRRLVEIAAQTLDPATPLYAHVSTPGTELTIALARHAIAAGAAGVVVTPPYHWRPSPAALVEHFTAVAAATAGQVIGYNYPERIGVTVSPEVVAEVIATSPNFVGLKDASLTMKYFTEVCRVGASLRPGFAVFSGVEYVLPAAAIGGAGCFSACGGVAPRLVRRLADAALAGDLVAARPLQATISELFSAIETGYPATIKAAMAIMGRPCGPSRLPAERLSLDDMKRLESRLDDLDVLESEPHGWE</sequence>
<evidence type="ECO:0000256" key="3">
    <source>
        <dbReference type="PIRNR" id="PIRNR001365"/>
    </source>
</evidence>
<feature type="active site" description="Schiff-base intermediate with substrate" evidence="4">
    <location>
        <position position="171"/>
    </location>
</feature>
<organism evidence="5 6">
    <name type="scientific">Jiangella ureilytica</name>
    <dbReference type="NCBI Taxonomy" id="2530374"/>
    <lineage>
        <taxon>Bacteria</taxon>
        <taxon>Bacillati</taxon>
        <taxon>Actinomycetota</taxon>
        <taxon>Actinomycetes</taxon>
        <taxon>Jiangellales</taxon>
        <taxon>Jiangellaceae</taxon>
        <taxon>Jiangella</taxon>
    </lineage>
</organism>
<reference evidence="5 6" key="1">
    <citation type="submission" date="2019-02" db="EMBL/GenBank/DDBJ databases">
        <title>Draft genome sequences of novel Actinobacteria.</title>
        <authorList>
            <person name="Sahin N."/>
            <person name="Ay H."/>
            <person name="Saygin H."/>
        </authorList>
    </citation>
    <scope>NUCLEOTIDE SEQUENCE [LARGE SCALE GENOMIC DNA]</scope>
    <source>
        <strain evidence="5 6">KC603</strain>
    </source>
</reference>
<evidence type="ECO:0000256" key="2">
    <source>
        <dbReference type="ARBA" id="ARBA00023239"/>
    </source>
</evidence>
<name>A0A4R4RW02_9ACTN</name>
<gene>
    <name evidence="5" type="ORF">E1212_07885</name>
</gene>
<keyword evidence="2 3" id="KW-0456">Lyase</keyword>
<comment type="similarity">
    <text evidence="1 3">Belongs to the DapA family.</text>
</comment>
<dbReference type="SUPFAM" id="SSF51569">
    <property type="entry name" value="Aldolase"/>
    <property type="match status" value="1"/>
</dbReference>
<dbReference type="EMBL" id="SMKL01000013">
    <property type="protein sequence ID" value="TDC52763.1"/>
    <property type="molecule type" value="Genomic_DNA"/>
</dbReference>
<dbReference type="PANTHER" id="PTHR12128">
    <property type="entry name" value="DIHYDRODIPICOLINATE SYNTHASE"/>
    <property type="match status" value="1"/>
</dbReference>
<dbReference type="Pfam" id="PF00701">
    <property type="entry name" value="DHDPS"/>
    <property type="match status" value="1"/>
</dbReference>
<proteinExistence type="inferred from homology"/>
<evidence type="ECO:0000256" key="4">
    <source>
        <dbReference type="PIRSR" id="PIRSR001365-1"/>
    </source>
</evidence>
<dbReference type="SMART" id="SM01130">
    <property type="entry name" value="DHDPS"/>
    <property type="match status" value="1"/>
</dbReference>
<dbReference type="OrthoDB" id="9778880at2"/>
<dbReference type="Proteomes" id="UP000295621">
    <property type="component" value="Unassembled WGS sequence"/>
</dbReference>
<feature type="active site" description="Proton donor/acceptor" evidence="4">
    <location>
        <position position="142"/>
    </location>
</feature>
<dbReference type="InterPro" id="IPR013785">
    <property type="entry name" value="Aldolase_TIM"/>
</dbReference>
<dbReference type="CDD" id="cd00408">
    <property type="entry name" value="DHDPS-like"/>
    <property type="match status" value="1"/>
</dbReference>
<evidence type="ECO:0000313" key="6">
    <source>
        <dbReference type="Proteomes" id="UP000295621"/>
    </source>
</evidence>
<dbReference type="PIRSF" id="PIRSF001365">
    <property type="entry name" value="DHDPS"/>
    <property type="match status" value="1"/>
</dbReference>
<dbReference type="Gene3D" id="3.20.20.70">
    <property type="entry name" value="Aldolase class I"/>
    <property type="match status" value="1"/>
</dbReference>
<evidence type="ECO:0000256" key="1">
    <source>
        <dbReference type="ARBA" id="ARBA00007592"/>
    </source>
</evidence>
<protein>
    <submittedName>
        <fullName evidence="5">Dihydrodipicolinate synthase family protein</fullName>
    </submittedName>
</protein>
<keyword evidence="6" id="KW-1185">Reference proteome</keyword>
<dbReference type="InterPro" id="IPR002220">
    <property type="entry name" value="DapA-like"/>
</dbReference>
<accession>A0A4R4RW02</accession>
<evidence type="ECO:0000313" key="5">
    <source>
        <dbReference type="EMBL" id="TDC52763.1"/>
    </source>
</evidence>
<dbReference type="PRINTS" id="PR00146">
    <property type="entry name" value="DHPICSNTHASE"/>
</dbReference>
<dbReference type="AlphaFoldDB" id="A0A4R4RW02"/>